<protein>
    <recommendedName>
        <fullName evidence="1">Glycolipid transfer protein domain-containing protein</fullName>
    </recommendedName>
</protein>
<dbReference type="SUPFAM" id="SSF110004">
    <property type="entry name" value="Glycolipid transfer protein, GLTP"/>
    <property type="match status" value="1"/>
</dbReference>
<evidence type="ECO:0000313" key="3">
    <source>
        <dbReference type="Proteomes" id="UP000708148"/>
    </source>
</evidence>
<dbReference type="OrthoDB" id="116883at2759"/>
<reference evidence="2" key="1">
    <citation type="submission" date="2020-12" db="EMBL/GenBank/DDBJ databases">
        <authorList>
            <person name="Iha C."/>
        </authorList>
    </citation>
    <scope>NUCLEOTIDE SEQUENCE</scope>
</reference>
<feature type="domain" description="Glycolipid transfer protein" evidence="1">
    <location>
        <begin position="24"/>
        <end position="100"/>
    </location>
</feature>
<dbReference type="GO" id="GO:0120013">
    <property type="term" value="F:lipid transfer activity"/>
    <property type="evidence" value="ECO:0007669"/>
    <property type="project" value="InterPro"/>
</dbReference>
<dbReference type="InterPro" id="IPR014830">
    <property type="entry name" value="Glycolipid_transfer_prot_dom"/>
</dbReference>
<dbReference type="Pfam" id="PF08718">
    <property type="entry name" value="GLTP"/>
    <property type="match status" value="1"/>
</dbReference>
<accession>A0A8S1J609</accession>
<keyword evidence="3" id="KW-1185">Reference proteome</keyword>
<sequence length="124" mass="13607">MACPDEFLPCLTAALEDALARPGISTGGFVRACTVLLPVFDKLGTVFNFAKVEFSQKNESLDRVINRYPTLAELVNEDKRVGKALFTLNSSTAIPLLLNRCRIGALLMPRLLLEDSMCLKPAHV</sequence>
<dbReference type="Proteomes" id="UP000708148">
    <property type="component" value="Unassembled WGS sequence"/>
</dbReference>
<organism evidence="2 3">
    <name type="scientific">Ostreobium quekettii</name>
    <dbReference type="NCBI Taxonomy" id="121088"/>
    <lineage>
        <taxon>Eukaryota</taxon>
        <taxon>Viridiplantae</taxon>
        <taxon>Chlorophyta</taxon>
        <taxon>core chlorophytes</taxon>
        <taxon>Ulvophyceae</taxon>
        <taxon>TCBD clade</taxon>
        <taxon>Bryopsidales</taxon>
        <taxon>Ostreobineae</taxon>
        <taxon>Ostreobiaceae</taxon>
        <taxon>Ostreobium</taxon>
    </lineage>
</organism>
<gene>
    <name evidence="2" type="ORF">OSTQU699_LOCUS6544</name>
</gene>
<dbReference type="Gene3D" id="1.10.3520.10">
    <property type="entry name" value="Glycolipid transfer protein"/>
    <property type="match status" value="1"/>
</dbReference>
<name>A0A8S1J609_9CHLO</name>
<dbReference type="InterPro" id="IPR036497">
    <property type="entry name" value="GLTP_sf"/>
</dbReference>
<evidence type="ECO:0000259" key="1">
    <source>
        <dbReference type="Pfam" id="PF08718"/>
    </source>
</evidence>
<dbReference type="AlphaFoldDB" id="A0A8S1J609"/>
<proteinExistence type="predicted"/>
<evidence type="ECO:0000313" key="2">
    <source>
        <dbReference type="EMBL" id="CAD7701185.1"/>
    </source>
</evidence>
<dbReference type="EMBL" id="CAJHUC010001451">
    <property type="protein sequence ID" value="CAD7701185.1"/>
    <property type="molecule type" value="Genomic_DNA"/>
</dbReference>
<dbReference type="GO" id="GO:0005737">
    <property type="term" value="C:cytoplasm"/>
    <property type="evidence" value="ECO:0007669"/>
    <property type="project" value="InterPro"/>
</dbReference>
<comment type="caution">
    <text evidence="2">The sequence shown here is derived from an EMBL/GenBank/DDBJ whole genome shotgun (WGS) entry which is preliminary data.</text>
</comment>